<dbReference type="AlphaFoldDB" id="A0A0C2R9B8"/>
<protein>
    <recommendedName>
        <fullName evidence="3">Apea-like HEPN domain-containing protein</fullName>
    </recommendedName>
</protein>
<name>A0A0C2R9B8_9BACL</name>
<dbReference type="Proteomes" id="UP000031950">
    <property type="component" value="Unassembled WGS sequence"/>
</dbReference>
<dbReference type="EMBL" id="JXRQ01000024">
    <property type="protein sequence ID" value="KIL46925.1"/>
    <property type="molecule type" value="Genomic_DNA"/>
</dbReference>
<dbReference type="RefSeq" id="WP_041123043.1">
    <property type="nucleotide sequence ID" value="NZ_JXRQ01000024.1"/>
</dbReference>
<dbReference type="OrthoDB" id="2949444at2"/>
<dbReference type="PATRIC" id="fig|135826.4.peg.2484"/>
<evidence type="ECO:0000313" key="1">
    <source>
        <dbReference type="EMBL" id="KIL46925.1"/>
    </source>
</evidence>
<sequence>MEHRKLIALSVKCNECSRGWSASAEEFEKLDLKCQDPECNNTFSVYEGIRNSLKDKEEQFMPNTLLANDMYNGTVSLKMGYSKYIELPQGIQKVFKVQLIPMGPFQIGAVDITANGFNVLTSFIEGSEEPKLGEEIMSFYIVNAKKDDYEEPWLHLLSSSLDHLRSKEYLTSIILSEIALESFIDKTISNEYLRIGLDEDSISRLMVSANIPTKVNPLMYNLFGFKLSSFKETHRNWQERVLIWRNEIAHGSKAKATSEEAQLSFDTVVDAIFQLIESIERSRKN</sequence>
<organism evidence="1 2">
    <name type="scientific">Jeotgalibacillus alimentarius</name>
    <dbReference type="NCBI Taxonomy" id="135826"/>
    <lineage>
        <taxon>Bacteria</taxon>
        <taxon>Bacillati</taxon>
        <taxon>Bacillota</taxon>
        <taxon>Bacilli</taxon>
        <taxon>Bacillales</taxon>
        <taxon>Caryophanaceae</taxon>
        <taxon>Jeotgalibacillus</taxon>
    </lineage>
</organism>
<evidence type="ECO:0000313" key="2">
    <source>
        <dbReference type="Proteomes" id="UP000031950"/>
    </source>
</evidence>
<evidence type="ECO:0008006" key="3">
    <source>
        <dbReference type="Google" id="ProtNLM"/>
    </source>
</evidence>
<keyword evidence="2" id="KW-1185">Reference proteome</keyword>
<accession>A0A0C2R9B8</accession>
<proteinExistence type="predicted"/>
<comment type="caution">
    <text evidence="1">The sequence shown here is derived from an EMBL/GenBank/DDBJ whole genome shotgun (WGS) entry which is preliminary data.</text>
</comment>
<reference evidence="1 2" key="1">
    <citation type="submission" date="2015-01" db="EMBL/GenBank/DDBJ databases">
        <title>Genome sequence of Jeotgalibacillus alimentarius.</title>
        <authorList>
            <person name="Goh K.M."/>
            <person name="Chan K.-G."/>
            <person name="Yaakop A.S."/>
            <person name="Ee R."/>
            <person name="Gan H.M."/>
            <person name="Chan C.S."/>
        </authorList>
    </citation>
    <scope>NUCLEOTIDE SEQUENCE [LARGE SCALE GENOMIC DNA]</scope>
    <source>
        <strain evidence="1 2">YKJ-13</strain>
    </source>
</reference>
<gene>
    <name evidence="1" type="ORF">KP77_24930</name>
</gene>